<sequence length="463" mass="52547">MDQLATIQLVLKQFCSCSGHKFMAVEDLGRYLGVALLHQRVSYGTYSYLVQKVRDRLAGWRAKTLSFARRVVMAKAVLSVLPSTTSGQENTQTERVANMVTSWGEWNWREFQSKLPMEVLFCAVKPPLPHGGEDRPGWLWEHHRKCSVSSAYKHIVQSSSIRDVWRLGWCGMGSLDRRINGWELLFGSIIWCLWIRRNNRIFSPEISGSESVFHQAMRLVTEEEEARKLFITRTSLTRPLRRDIRWQPPNLGWYKANTDGARDSMTVPEAELWGVLDGLLSAWDCGLREVIVELNNRDAWHLLHAREIAVSSLSELLTTPVIAPNSARCGHNHGCDCGLKPYSLVPHLVECMARSSRLQFVHVVREGNQAADHMAKLAWGWQYGCGWKVSTTSPTEVLAIVFNIAMTDQDSVITMIFPALDTRIDLDTRFKLIDSFLTSLDSNLRFVGGLSVVSSLFVIRLPM</sequence>
<evidence type="ECO:0000313" key="2">
    <source>
        <dbReference type="EMBL" id="KAE8656399.1"/>
    </source>
</evidence>
<keyword evidence="3" id="KW-1185">Reference proteome</keyword>
<dbReference type="Pfam" id="PF13456">
    <property type="entry name" value="RVT_3"/>
    <property type="match status" value="1"/>
</dbReference>
<name>A0A6A2XD91_HIBSY</name>
<dbReference type="PANTHER" id="PTHR47723">
    <property type="entry name" value="OS05G0353850 PROTEIN"/>
    <property type="match status" value="1"/>
</dbReference>
<dbReference type="GO" id="GO:0003676">
    <property type="term" value="F:nucleic acid binding"/>
    <property type="evidence" value="ECO:0007669"/>
    <property type="project" value="InterPro"/>
</dbReference>
<dbReference type="Proteomes" id="UP000436088">
    <property type="component" value="Unassembled WGS sequence"/>
</dbReference>
<dbReference type="InterPro" id="IPR002156">
    <property type="entry name" value="RNaseH_domain"/>
</dbReference>
<evidence type="ECO:0000313" key="3">
    <source>
        <dbReference type="Proteomes" id="UP000436088"/>
    </source>
</evidence>
<dbReference type="PANTHER" id="PTHR47723:SF19">
    <property type="entry name" value="POLYNUCLEOTIDYL TRANSFERASE, RIBONUCLEASE H-LIKE SUPERFAMILY PROTEIN"/>
    <property type="match status" value="1"/>
</dbReference>
<dbReference type="EMBL" id="VEPZ02001766">
    <property type="protein sequence ID" value="KAE8656399.1"/>
    <property type="molecule type" value="Genomic_DNA"/>
</dbReference>
<protein>
    <recommendedName>
        <fullName evidence="1">RNase H type-1 domain-containing protein</fullName>
    </recommendedName>
</protein>
<dbReference type="InterPro" id="IPR053151">
    <property type="entry name" value="RNase_H-like"/>
</dbReference>
<evidence type="ECO:0000259" key="1">
    <source>
        <dbReference type="Pfam" id="PF13456"/>
    </source>
</evidence>
<organism evidence="2 3">
    <name type="scientific">Hibiscus syriacus</name>
    <name type="common">Rose of Sharon</name>
    <dbReference type="NCBI Taxonomy" id="106335"/>
    <lineage>
        <taxon>Eukaryota</taxon>
        <taxon>Viridiplantae</taxon>
        <taxon>Streptophyta</taxon>
        <taxon>Embryophyta</taxon>
        <taxon>Tracheophyta</taxon>
        <taxon>Spermatophyta</taxon>
        <taxon>Magnoliopsida</taxon>
        <taxon>eudicotyledons</taxon>
        <taxon>Gunneridae</taxon>
        <taxon>Pentapetalae</taxon>
        <taxon>rosids</taxon>
        <taxon>malvids</taxon>
        <taxon>Malvales</taxon>
        <taxon>Malvaceae</taxon>
        <taxon>Malvoideae</taxon>
        <taxon>Hibiscus</taxon>
    </lineage>
</organism>
<dbReference type="AlphaFoldDB" id="A0A6A2XD91"/>
<accession>A0A6A2XD91</accession>
<comment type="caution">
    <text evidence="2">The sequence shown here is derived from an EMBL/GenBank/DDBJ whole genome shotgun (WGS) entry which is preliminary data.</text>
</comment>
<proteinExistence type="predicted"/>
<dbReference type="GO" id="GO:0004523">
    <property type="term" value="F:RNA-DNA hybrid ribonuclease activity"/>
    <property type="evidence" value="ECO:0007669"/>
    <property type="project" value="InterPro"/>
</dbReference>
<dbReference type="CDD" id="cd06222">
    <property type="entry name" value="RNase_H_like"/>
    <property type="match status" value="1"/>
</dbReference>
<reference evidence="2" key="1">
    <citation type="submission" date="2019-09" db="EMBL/GenBank/DDBJ databases">
        <title>Draft genome information of white flower Hibiscus syriacus.</title>
        <authorList>
            <person name="Kim Y.-M."/>
        </authorList>
    </citation>
    <scope>NUCLEOTIDE SEQUENCE [LARGE SCALE GENOMIC DNA]</scope>
    <source>
        <strain evidence="2">YM2019G1</strain>
    </source>
</reference>
<dbReference type="InterPro" id="IPR044730">
    <property type="entry name" value="RNase_H-like_dom_plant"/>
</dbReference>
<feature type="domain" description="RNase H type-1" evidence="1">
    <location>
        <begin position="262"/>
        <end position="311"/>
    </location>
</feature>
<gene>
    <name evidence="2" type="ORF">F3Y22_tig00117001pilonHSYRG00018</name>
</gene>